<gene>
    <name evidence="7" type="ORF">BE08_43860</name>
</gene>
<evidence type="ECO:0000256" key="3">
    <source>
        <dbReference type="ARBA" id="ARBA00022643"/>
    </source>
</evidence>
<name>A0A150PQP5_SORCE</name>
<keyword evidence="3" id="KW-0288">FMN</keyword>
<accession>A0A150PQP5</accession>
<dbReference type="Proteomes" id="UP000075420">
    <property type="component" value="Unassembled WGS sequence"/>
</dbReference>
<dbReference type="AlphaFoldDB" id="A0A150PQP5"/>
<dbReference type="SUPFAM" id="SSF51395">
    <property type="entry name" value="FMN-linked oxidoreductases"/>
    <property type="match status" value="1"/>
</dbReference>
<evidence type="ECO:0000259" key="6">
    <source>
        <dbReference type="Pfam" id="PF00724"/>
    </source>
</evidence>
<dbReference type="EMBL" id="JELY01000805">
    <property type="protein sequence ID" value="KYF58029.1"/>
    <property type="molecule type" value="Genomic_DNA"/>
</dbReference>
<dbReference type="InterPro" id="IPR013785">
    <property type="entry name" value="Aldolase_TIM"/>
</dbReference>
<dbReference type="GO" id="GO:0003959">
    <property type="term" value="F:NADPH dehydrogenase activity"/>
    <property type="evidence" value="ECO:0007669"/>
    <property type="project" value="InterPro"/>
</dbReference>
<evidence type="ECO:0000313" key="7">
    <source>
        <dbReference type="EMBL" id="KYF58029.1"/>
    </source>
</evidence>
<dbReference type="Pfam" id="PF00724">
    <property type="entry name" value="Oxidored_FMN"/>
    <property type="match status" value="1"/>
</dbReference>
<feature type="domain" description="NADH:flavin oxidoreductase/NADH oxidase N-terminal" evidence="6">
    <location>
        <begin position="4"/>
        <end position="341"/>
    </location>
</feature>
<evidence type="ECO:0000256" key="5">
    <source>
        <dbReference type="ARBA" id="ARBA00023002"/>
    </source>
</evidence>
<dbReference type="PANTHER" id="PTHR43303">
    <property type="entry name" value="NADPH DEHYDROGENASE C23G7.10C-RELATED"/>
    <property type="match status" value="1"/>
</dbReference>
<evidence type="ECO:0000256" key="1">
    <source>
        <dbReference type="ARBA" id="ARBA00001917"/>
    </source>
</evidence>
<sequence length="361" mass="39817">MARLLEPFRLKDVTLRNRVVVSPMCQYSSVNGHATDWHLVHLGSMARGGAGLVIAEATAVSPEGRISPRDAGLWDDAQIEPLRRIVAFVKEQGAVPGIQLAHAGRKASANRPWEGDDHLTQEQGGWETLAPSAKAFGANLPRVPREMSKADIARVKGDFVAAARRAREAGYEWLELHFAHGYLAHSFYSPLANARTDEYGGSFENRIRFLVETFEAVRDAWPERLPLTVRLSITDWVDGGVTVDDSIELTSRLKASGLDLLDASHGFVVPDVSKIPWGPDFLLPHAGRLRREASVPVAGGWFINEPEQAEAALKEGQADLIVLGHAMLDDPHWAYHAAKKLGVEQPARLLPPPYGHWLQRR</sequence>
<reference evidence="7 8" key="1">
    <citation type="submission" date="2014-02" db="EMBL/GenBank/DDBJ databases">
        <title>The small core and large imbalanced accessory genome model reveals a collaborative survival strategy of Sorangium cellulosum strains in nature.</title>
        <authorList>
            <person name="Han K."/>
            <person name="Peng R."/>
            <person name="Blom J."/>
            <person name="Li Y.-Z."/>
        </authorList>
    </citation>
    <scope>NUCLEOTIDE SEQUENCE [LARGE SCALE GENOMIC DNA]</scope>
    <source>
        <strain evidence="7 8">So0157-25</strain>
    </source>
</reference>
<comment type="cofactor">
    <cofactor evidence="1">
        <name>FMN</name>
        <dbReference type="ChEBI" id="CHEBI:58210"/>
    </cofactor>
</comment>
<proteinExistence type="predicted"/>
<dbReference type="GO" id="GO:0050661">
    <property type="term" value="F:NADP binding"/>
    <property type="evidence" value="ECO:0007669"/>
    <property type="project" value="InterPro"/>
</dbReference>
<dbReference type="InterPro" id="IPR044152">
    <property type="entry name" value="YqjM-like"/>
</dbReference>
<dbReference type="Gene3D" id="3.20.20.70">
    <property type="entry name" value="Aldolase class I"/>
    <property type="match status" value="1"/>
</dbReference>
<dbReference type="GO" id="GO:0010181">
    <property type="term" value="F:FMN binding"/>
    <property type="evidence" value="ECO:0007669"/>
    <property type="project" value="InterPro"/>
</dbReference>
<comment type="caution">
    <text evidence="7">The sequence shown here is derived from an EMBL/GenBank/DDBJ whole genome shotgun (WGS) entry which is preliminary data.</text>
</comment>
<keyword evidence="2" id="KW-0285">Flavoprotein</keyword>
<dbReference type="PANTHER" id="PTHR43303:SF4">
    <property type="entry name" value="NADPH DEHYDROGENASE C23G7.10C-RELATED"/>
    <property type="match status" value="1"/>
</dbReference>
<evidence type="ECO:0000313" key="8">
    <source>
        <dbReference type="Proteomes" id="UP000075420"/>
    </source>
</evidence>
<evidence type="ECO:0000256" key="4">
    <source>
        <dbReference type="ARBA" id="ARBA00022857"/>
    </source>
</evidence>
<organism evidence="7 8">
    <name type="scientific">Sorangium cellulosum</name>
    <name type="common">Polyangium cellulosum</name>
    <dbReference type="NCBI Taxonomy" id="56"/>
    <lineage>
        <taxon>Bacteria</taxon>
        <taxon>Pseudomonadati</taxon>
        <taxon>Myxococcota</taxon>
        <taxon>Polyangia</taxon>
        <taxon>Polyangiales</taxon>
        <taxon>Polyangiaceae</taxon>
        <taxon>Sorangium</taxon>
    </lineage>
</organism>
<dbReference type="CDD" id="cd02932">
    <property type="entry name" value="OYE_YqiM_FMN"/>
    <property type="match status" value="1"/>
</dbReference>
<protein>
    <submittedName>
        <fullName evidence="7">NADH:flavin oxidoreductase</fullName>
    </submittedName>
</protein>
<dbReference type="InterPro" id="IPR001155">
    <property type="entry name" value="OxRdtase_FMN_N"/>
</dbReference>
<keyword evidence="5" id="KW-0560">Oxidoreductase</keyword>
<evidence type="ECO:0000256" key="2">
    <source>
        <dbReference type="ARBA" id="ARBA00022630"/>
    </source>
</evidence>
<keyword evidence="4" id="KW-0521">NADP</keyword>